<feature type="transmembrane region" description="Helical" evidence="1">
    <location>
        <begin position="293"/>
        <end position="317"/>
    </location>
</feature>
<feature type="transmembrane region" description="Helical" evidence="1">
    <location>
        <begin position="155"/>
        <end position="174"/>
    </location>
</feature>
<sequence length="435" mass="52277">MTNGLSLSPFLFILFLLYANCYNTIKKIRIVKNYVKIINKNKSDWCIRKYKKIYNYNKIKVNLSSEYNSVNNKTNEQNNISKHIKELYIKNYIKIKNSFIHIKNILKNIKENLFQVTLKKQIIISVAFFFLHFYLLSEHFLILFPYQLIPNHSNILMSLDINNTLFLLTTLYFLKDIKTNFQTFRNKLKLNRFVLELQENKRKNILSISVLLIASYILSGYASIYTEKVLSILKLANITFNENIIKSLQILAGHFIWVFCSYLTFRNLLYPYFKNNKSNLNFRYTDRWCFKVIYGYLFSHFIFNIVDIFNNFILNYFTSDDIYSDNSIDEIVHEKEFFSTFLCIISPCFSAPFFEEFIYRFFVLKSLNLFMNINYAVTFSSLFFAIHHLNIFNLIPLFFLSFFWSYIYIYTDNILVTMLIHSFWNIYVFLTSLYN</sequence>
<feature type="transmembrane region" description="Helical" evidence="1">
    <location>
        <begin position="391"/>
        <end position="409"/>
    </location>
</feature>
<name>W7K6S8_PLAFO</name>
<feature type="transmembrane region" description="Helical" evidence="1">
    <location>
        <begin position="205"/>
        <end position="224"/>
    </location>
</feature>
<dbReference type="GO" id="GO:0080120">
    <property type="term" value="P:CAAX-box protein maturation"/>
    <property type="evidence" value="ECO:0007669"/>
    <property type="project" value="UniProtKB-ARBA"/>
</dbReference>
<accession>W7K6S8</accession>
<protein>
    <recommendedName>
        <fullName evidence="2">CAAX prenyl protease 2/Lysostaphin resistance protein A-like domain-containing protein</fullName>
    </recommendedName>
</protein>
<proteinExistence type="predicted"/>
<dbReference type="Pfam" id="PF02517">
    <property type="entry name" value="Rce1-like"/>
    <property type="match status" value="1"/>
</dbReference>
<dbReference type="AlphaFoldDB" id="W7K6S8"/>
<reference evidence="3 4" key="1">
    <citation type="submission" date="2013-02" db="EMBL/GenBank/DDBJ databases">
        <title>The Genome Sequence of Plasmodium falciparum NF54.</title>
        <authorList>
            <consortium name="The Broad Institute Genome Sequencing Platform"/>
            <consortium name="The Broad Institute Genome Sequencing Center for Infectious Disease"/>
            <person name="Neafsey D."/>
            <person name="Cheeseman I."/>
            <person name="Volkman S."/>
            <person name="Adams J."/>
            <person name="Walker B."/>
            <person name="Young S.K."/>
            <person name="Zeng Q."/>
            <person name="Gargeya S."/>
            <person name="Fitzgerald M."/>
            <person name="Haas B."/>
            <person name="Abouelleil A."/>
            <person name="Alvarado L."/>
            <person name="Arachchi H.M."/>
            <person name="Berlin A.M."/>
            <person name="Chapman S.B."/>
            <person name="Dewar J."/>
            <person name="Goldberg J."/>
            <person name="Griggs A."/>
            <person name="Gujja S."/>
            <person name="Hansen M."/>
            <person name="Howarth C."/>
            <person name="Imamovic A."/>
            <person name="Larimer J."/>
            <person name="McCowan C."/>
            <person name="Murphy C."/>
            <person name="Neiman D."/>
            <person name="Pearson M."/>
            <person name="Priest M."/>
            <person name="Roberts A."/>
            <person name="Saif S."/>
            <person name="Shea T."/>
            <person name="Sisk P."/>
            <person name="Sykes S."/>
            <person name="Wortman J."/>
            <person name="Nusbaum C."/>
            <person name="Birren B."/>
        </authorList>
    </citation>
    <scope>NUCLEOTIDE SEQUENCE [LARGE SCALE GENOMIC DNA]</scope>
    <source>
        <strain evidence="3 4">NF54</strain>
    </source>
</reference>
<evidence type="ECO:0000256" key="1">
    <source>
        <dbReference type="SAM" id="Phobius"/>
    </source>
</evidence>
<feature type="transmembrane region" description="Helical" evidence="1">
    <location>
        <begin position="366"/>
        <end position="385"/>
    </location>
</feature>
<dbReference type="OMA" id="MHIHYAV"/>
<evidence type="ECO:0000313" key="4">
    <source>
        <dbReference type="Proteomes" id="UP000030673"/>
    </source>
</evidence>
<keyword evidence="1" id="KW-1133">Transmembrane helix</keyword>
<keyword evidence="1" id="KW-0472">Membrane</keyword>
<dbReference type="MEROPS" id="G05.A10"/>
<keyword evidence="4" id="KW-1185">Reference proteome</keyword>
<feature type="transmembrane region" description="Helical" evidence="1">
    <location>
        <begin position="122"/>
        <end position="149"/>
    </location>
</feature>
<evidence type="ECO:0000313" key="3">
    <source>
        <dbReference type="EMBL" id="EWC88710.1"/>
    </source>
</evidence>
<dbReference type="Proteomes" id="UP000030673">
    <property type="component" value="Unassembled WGS sequence"/>
</dbReference>
<organism evidence="3 4">
    <name type="scientific">Plasmodium falciparum (isolate NF54)</name>
    <dbReference type="NCBI Taxonomy" id="5843"/>
    <lineage>
        <taxon>Eukaryota</taxon>
        <taxon>Sar</taxon>
        <taxon>Alveolata</taxon>
        <taxon>Apicomplexa</taxon>
        <taxon>Aconoidasida</taxon>
        <taxon>Haemosporida</taxon>
        <taxon>Plasmodiidae</taxon>
        <taxon>Plasmodium</taxon>
        <taxon>Plasmodium (Laverania)</taxon>
    </lineage>
</organism>
<dbReference type="GO" id="GO:0004175">
    <property type="term" value="F:endopeptidase activity"/>
    <property type="evidence" value="ECO:0007669"/>
    <property type="project" value="UniProtKB-ARBA"/>
</dbReference>
<feature type="domain" description="CAAX prenyl protease 2/Lysostaphin resistance protein A-like" evidence="2">
    <location>
        <begin position="340"/>
        <end position="426"/>
    </location>
</feature>
<dbReference type="PANTHER" id="PTHR43592:SF15">
    <property type="entry name" value="CAAX AMINO TERMINAL PROTEASE FAMILY PROTEIN"/>
    <property type="match status" value="1"/>
</dbReference>
<dbReference type="PANTHER" id="PTHR43592">
    <property type="entry name" value="CAAX AMINO TERMINAL PROTEASE"/>
    <property type="match status" value="1"/>
</dbReference>
<feature type="transmembrane region" description="Helical" evidence="1">
    <location>
        <begin position="414"/>
        <end position="434"/>
    </location>
</feature>
<feature type="transmembrane region" description="Helical" evidence="1">
    <location>
        <begin position="6"/>
        <end position="25"/>
    </location>
</feature>
<feature type="transmembrane region" description="Helical" evidence="1">
    <location>
        <begin position="244"/>
        <end position="265"/>
    </location>
</feature>
<keyword evidence="1" id="KW-0812">Transmembrane</keyword>
<gene>
    <name evidence="3" type="ORF">PFNF54_02554</name>
</gene>
<dbReference type="EMBL" id="KE123806">
    <property type="protein sequence ID" value="EWC88710.1"/>
    <property type="molecule type" value="Genomic_DNA"/>
</dbReference>
<evidence type="ECO:0000259" key="2">
    <source>
        <dbReference type="Pfam" id="PF02517"/>
    </source>
</evidence>
<dbReference type="InterPro" id="IPR003675">
    <property type="entry name" value="Rce1/LyrA-like_dom"/>
</dbReference>